<feature type="compositionally biased region" description="Low complexity" evidence="5">
    <location>
        <begin position="1475"/>
        <end position="1489"/>
    </location>
</feature>
<dbReference type="GO" id="GO:0007030">
    <property type="term" value="P:Golgi organization"/>
    <property type="evidence" value="ECO:0007669"/>
    <property type="project" value="TreeGrafter"/>
</dbReference>
<feature type="region of interest" description="Disordered" evidence="5">
    <location>
        <begin position="1473"/>
        <end position="1515"/>
    </location>
</feature>
<evidence type="ECO:0000256" key="1">
    <source>
        <dbReference type="ARBA" id="ARBA00004555"/>
    </source>
</evidence>
<feature type="compositionally biased region" description="Low complexity" evidence="5">
    <location>
        <begin position="176"/>
        <end position="190"/>
    </location>
</feature>
<feature type="region of interest" description="Disordered" evidence="5">
    <location>
        <begin position="62"/>
        <end position="101"/>
    </location>
</feature>
<evidence type="ECO:0000313" key="7">
    <source>
        <dbReference type="Proteomes" id="UP000293823"/>
    </source>
</evidence>
<dbReference type="Proteomes" id="UP000293823">
    <property type="component" value="Unassembled WGS sequence"/>
</dbReference>
<feature type="compositionally biased region" description="Low complexity" evidence="5">
    <location>
        <begin position="1534"/>
        <end position="1549"/>
    </location>
</feature>
<proteinExistence type="predicted"/>
<evidence type="ECO:0000313" key="6">
    <source>
        <dbReference type="EMBL" id="RYO71859.1"/>
    </source>
</evidence>
<feature type="compositionally biased region" description="Basic and acidic residues" evidence="5">
    <location>
        <begin position="515"/>
        <end position="527"/>
    </location>
</feature>
<comment type="caution">
    <text evidence="6">The sequence shown here is derived from an EMBL/GenBank/DDBJ whole genome shotgun (WGS) entry which is preliminary data.</text>
</comment>
<dbReference type="PANTHER" id="PTHR18921:SF2">
    <property type="entry name" value="THYROID RECEPTOR-INTERACTING PROTEIN 11"/>
    <property type="match status" value="1"/>
</dbReference>
<sequence length="1717" mass="191922">MRAELQTSPPLTPSTTQHIASICIEQLACSVVSCRPLTLSGSHTISPTHIRIAPVTEQSLPMAGEAGNGEQLPKKQNHSRLRNEVRPQSTDDERDRTGTAVQVPNSDTIVPETQPSHVGDFHHDDPVADNESEFSLSPNSAALLERTAVTKKTKTTQCVPFFGKLLSRNPVGRNDSSASAAPSSNPFATSYSQTRKVFSKPPPKEDATARRSTCLGLRTLDAQKHKGNASRGPAHVPPPCLPDSAHLGEPCTMSNQDMDVVDQTATRRSQEEPTYTLPPQASAMSSIPPSAPLNARPASGVNRVPGVKKNKKHRKEQLSQQRPGLHPRSRITRSHARQTGTIGGPAPDTSTDPRCLSQMNTDGDGVQAFHAPVDDRQRHAYAQESQLPNEEHGCIADDKEPRNTIPSLMDTTFRDFQDSSTQLQFPTASMQVQSTLPETLDTTEPTQQPLTTFHDQACSLGPNKRVAFSTQTSGPYALPNSHESAEAPAVPTQSHQPGLYADNDGAARQPGINEARPHGVPDREGPHRINKSRRRLRPSGPTSYGTQGQAVSPSVEHAVETMRVALLANKYRVQHETTTLTQKHKAELAELQRTIEDQIQSIADHDRRYQDLRKTLSQLTNTAKTNQRFVKGLQQDSEDLQKSATSFQKECGKALTEKITELEDEKRTLQEEVETMTDKLAATQRKMRSTLDDLWIRFLVSESKRKDLAENLGKQEAALKEERKKRDELEKQFFSDVQSIPRQVFDSSVTLTKKIELLQATLDDATAHGSQNDQIKECLEALQPLRLTPVLKMQDIERMNSTLNLVHERLDSGLDTLSKTVTSTAISDAELQEFIKEQINGLQTEMLRYEEVTAENRKTHESNVCLKSQLDAQQEHCTRLEEQVKGYEKVEVDLKASCEQLERELRVLKDAPPIDTSGLEQEALDLRQKLQKAEEDLTAVNTKVKEIERERDTYDGYCEDVKMQLRELQQRPTLEEHAAVREQIAKDCQSEFSEKEHSFKREIQRLTIDRDEREKIIQELNDKLNVANIQLDKLSENIETLESKSAEVTDLQAQLQNMTEELHSKERDCADLDRRFQENTEKISELQGLYSNLQAEVTQHQTTIQTMRRDADNEVTKMRQDASDTLQISSDRVSSLQEEKKSLSTRLEQAQLNEAKLQHEVAELRAAKEADIFRVQAKVDEKSQKSVEQHRIEVDDWRRRMSQKDAVLKEMETKMRLAEDQHKTKIATDREKAESSMCKLEQKYRYFIRKAREQGNLNQQVGSQAHAARGILAESGGTTQAVKARKKVSRQNHSMLEVSEDQDPHSKKPSSVFHAESSQSQLEDDDLFATQLEEQGEIDDISNEAIDIYHEPRNATESHDAQNLSITQDVSNGDLLRAPQQQLKHQVSSSSDLSSMSTDELTVMEKSQPVSTGMLGGYDRDGFNSGSAFSKFSQTLEETQCVPPVVSQNYNRDPFYRGTASTNVGVALVADNESVADSQSSRSSGRPKSQANTASRMMPPHSNDSDYPRPSVEGHAVDLGASTRHTMYSRANLKLSSGKSRPSKLSSSKQIYSQHESRRSAPIEFQHNFSQDTKQEHTKKRKSSIDQTERNLATKKQRSRSQPRPLDSSPGLPSQSSCVAVIRPKAQRIMPYSQGGAATSSQSKAQVPSSRLRARISRQAPSSGDAYFPRGQPSSHVAASGPIRRSSTRITRGKGKNSIAFGKACNERFNQELDQRQ</sequence>
<feature type="compositionally biased region" description="Polar residues" evidence="5">
    <location>
        <begin position="252"/>
        <end position="267"/>
    </location>
</feature>
<dbReference type="PANTHER" id="PTHR18921">
    <property type="entry name" value="MYOSIN HEAVY CHAIN - RELATED"/>
    <property type="match status" value="1"/>
</dbReference>
<feature type="region of interest" description="Disordered" evidence="5">
    <location>
        <begin position="469"/>
        <end position="555"/>
    </location>
</feature>
<name>A0A4Q4SNP4_9PLEO</name>
<dbReference type="Gene3D" id="1.20.5.340">
    <property type="match status" value="1"/>
</dbReference>
<keyword evidence="3 4" id="KW-0175">Coiled coil</keyword>
<evidence type="ECO:0000256" key="4">
    <source>
        <dbReference type="SAM" id="Coils"/>
    </source>
</evidence>
<feature type="compositionally biased region" description="Polar residues" evidence="5">
    <location>
        <begin position="1636"/>
        <end position="1649"/>
    </location>
</feature>
<feature type="coiled-coil region" evidence="4">
    <location>
        <begin position="1194"/>
        <end position="1221"/>
    </location>
</feature>
<feature type="compositionally biased region" description="Basic residues" evidence="5">
    <location>
        <begin position="325"/>
        <end position="336"/>
    </location>
</feature>
<feature type="region of interest" description="Disordered" evidence="5">
    <location>
        <begin position="224"/>
        <end position="352"/>
    </location>
</feature>
<organism evidence="6 7">
    <name type="scientific">Alternaria arborescens</name>
    <dbReference type="NCBI Taxonomy" id="156630"/>
    <lineage>
        <taxon>Eukaryota</taxon>
        <taxon>Fungi</taxon>
        <taxon>Dikarya</taxon>
        <taxon>Ascomycota</taxon>
        <taxon>Pezizomycotina</taxon>
        <taxon>Dothideomycetes</taxon>
        <taxon>Pleosporomycetidae</taxon>
        <taxon>Pleosporales</taxon>
        <taxon>Pleosporineae</taxon>
        <taxon>Pleosporaceae</taxon>
        <taxon>Alternaria</taxon>
        <taxon>Alternaria sect. Alternaria</taxon>
    </lineage>
</organism>
<feature type="compositionally biased region" description="Basic residues" evidence="5">
    <location>
        <begin position="528"/>
        <end position="537"/>
    </location>
</feature>
<dbReference type="EMBL" id="PEJP01000005">
    <property type="protein sequence ID" value="RYO71859.1"/>
    <property type="molecule type" value="Genomic_DNA"/>
</dbReference>
<feature type="region of interest" description="Disordered" evidence="5">
    <location>
        <begin position="1534"/>
        <end position="1616"/>
    </location>
</feature>
<comment type="subcellular location">
    <subcellularLocation>
        <location evidence="1">Golgi apparatus</location>
    </subcellularLocation>
</comment>
<feature type="region of interest" description="Disordered" evidence="5">
    <location>
        <begin position="1274"/>
        <end position="1323"/>
    </location>
</feature>
<feature type="compositionally biased region" description="Basic residues" evidence="5">
    <location>
        <begin position="306"/>
        <end position="315"/>
    </location>
</feature>
<feature type="compositionally biased region" description="Basic and acidic residues" evidence="5">
    <location>
        <begin position="81"/>
        <end position="97"/>
    </location>
</feature>
<dbReference type="GO" id="GO:0006888">
    <property type="term" value="P:endoplasmic reticulum to Golgi vesicle-mediated transport"/>
    <property type="evidence" value="ECO:0007669"/>
    <property type="project" value="TreeGrafter"/>
</dbReference>
<feature type="coiled-coil region" evidence="4">
    <location>
        <begin position="1003"/>
        <end position="1167"/>
    </location>
</feature>
<evidence type="ECO:0000256" key="5">
    <source>
        <dbReference type="SAM" id="MobiDB-lite"/>
    </source>
</evidence>
<evidence type="ECO:0000256" key="3">
    <source>
        <dbReference type="ARBA" id="ARBA00023054"/>
    </source>
</evidence>
<feature type="compositionally biased region" description="Polar residues" evidence="5">
    <location>
        <begin position="540"/>
        <end position="552"/>
    </location>
</feature>
<feature type="coiled-coil region" evidence="4">
    <location>
        <begin position="863"/>
        <end position="950"/>
    </location>
</feature>
<feature type="coiled-coil region" evidence="4">
    <location>
        <begin position="581"/>
        <end position="732"/>
    </location>
</feature>
<feature type="region of interest" description="Disordered" evidence="5">
    <location>
        <begin position="169"/>
        <end position="210"/>
    </location>
</feature>
<reference evidence="7" key="1">
    <citation type="journal article" date="2019" name="bioRxiv">
        <title>Genomics, evolutionary history and diagnostics of the Alternaria alternata species group including apple and Asian pear pathotypes.</title>
        <authorList>
            <person name="Armitage A.D."/>
            <person name="Cockerton H.M."/>
            <person name="Sreenivasaprasad S."/>
            <person name="Woodhall J.W."/>
            <person name="Lane C.R."/>
            <person name="Harrison R.J."/>
            <person name="Clarkson J.P."/>
        </authorList>
    </citation>
    <scope>NUCLEOTIDE SEQUENCE [LARGE SCALE GENOMIC DNA]</scope>
    <source>
        <strain evidence="7">RGR 97.0016</strain>
    </source>
</reference>
<evidence type="ECO:0000256" key="2">
    <source>
        <dbReference type="ARBA" id="ARBA00023034"/>
    </source>
</evidence>
<keyword evidence="7" id="KW-1185">Reference proteome</keyword>
<accession>A0A4Q4SNP4</accession>
<feature type="compositionally biased region" description="Low complexity" evidence="5">
    <location>
        <begin position="278"/>
        <end position="288"/>
    </location>
</feature>
<gene>
    <name evidence="6" type="ORF">AA0113_g1511</name>
</gene>
<keyword evidence="2" id="KW-0333">Golgi apparatus</keyword>
<protein>
    <submittedName>
        <fullName evidence="6">Uncharacterized protein</fullName>
    </submittedName>
</protein>
<dbReference type="GO" id="GO:0031267">
    <property type="term" value="F:small GTPase binding"/>
    <property type="evidence" value="ECO:0007669"/>
    <property type="project" value="TreeGrafter"/>
</dbReference>
<dbReference type="OrthoDB" id="3798058at2759"/>
<dbReference type="GO" id="GO:0005794">
    <property type="term" value="C:Golgi apparatus"/>
    <property type="evidence" value="ECO:0007669"/>
    <property type="project" value="UniProtKB-SubCell"/>
</dbReference>
<feature type="region of interest" description="Disordered" evidence="5">
    <location>
        <begin position="1631"/>
        <end position="1702"/>
    </location>
</feature>